<organism evidence="9 10">
    <name type="scientific">Donacobius atricapilla</name>
    <dbReference type="NCBI Taxonomy" id="237420"/>
    <lineage>
        <taxon>Eukaryota</taxon>
        <taxon>Metazoa</taxon>
        <taxon>Chordata</taxon>
        <taxon>Craniata</taxon>
        <taxon>Vertebrata</taxon>
        <taxon>Euteleostomi</taxon>
        <taxon>Archelosauria</taxon>
        <taxon>Archosauria</taxon>
        <taxon>Dinosauria</taxon>
        <taxon>Saurischia</taxon>
        <taxon>Theropoda</taxon>
        <taxon>Coelurosauria</taxon>
        <taxon>Aves</taxon>
        <taxon>Neognathae</taxon>
        <taxon>Neoaves</taxon>
        <taxon>Telluraves</taxon>
        <taxon>Australaves</taxon>
        <taxon>Passeriformes</taxon>
        <taxon>Mimidae</taxon>
        <taxon>Donacobius</taxon>
    </lineage>
</organism>
<feature type="binding site" evidence="6">
    <location>
        <position position="38"/>
    </location>
    <ligand>
        <name>Ca(2+)</name>
        <dbReference type="ChEBI" id="CHEBI:29108"/>
        <label>1</label>
    </ligand>
</feature>
<sequence>SADSFDYKTFFVKVGLNSKSKDQVAKVFGILDQDRSGFIEEEELKKVNKENFSASARALIDAEPKAFLAGGDSDGVGEIGVDGKTALIKM</sequence>
<feature type="binding site" evidence="6">
    <location>
        <position position="74"/>
    </location>
    <ligand>
        <name>Ca(2+)</name>
        <dbReference type="ChEBI" id="CHEBI:29108"/>
        <label>1</label>
    </ligand>
</feature>
<gene>
    <name evidence="9" type="primary">Prvb</name>
    <name evidence="9" type="ORF">DONATR_R09407</name>
</gene>
<dbReference type="Gene3D" id="1.10.238.10">
    <property type="entry name" value="EF-hand"/>
    <property type="match status" value="1"/>
</dbReference>
<evidence type="ECO:0000313" key="10">
    <source>
        <dbReference type="Proteomes" id="UP000660704"/>
    </source>
</evidence>
<dbReference type="InterPro" id="IPR011992">
    <property type="entry name" value="EF-hand-dom_pair"/>
</dbReference>
<feature type="binding site" evidence="6">
    <location>
        <position position="32"/>
    </location>
    <ligand>
        <name>Ca(2+)</name>
        <dbReference type="ChEBI" id="CHEBI:29108"/>
        <label>1</label>
    </ligand>
</feature>
<evidence type="ECO:0000256" key="6">
    <source>
        <dbReference type="PIRSR" id="PIRSR608080-1"/>
    </source>
</evidence>
<evidence type="ECO:0000259" key="8">
    <source>
        <dbReference type="PROSITE" id="PS50222"/>
    </source>
</evidence>
<dbReference type="PROSITE" id="PS50222">
    <property type="entry name" value="EF_HAND_2"/>
    <property type="match status" value="1"/>
</dbReference>
<evidence type="ECO:0000256" key="4">
    <source>
        <dbReference type="ARBA" id="ARBA00023179"/>
    </source>
</evidence>
<comment type="similarity">
    <text evidence="1 7">Belongs to the parvalbumin family.</text>
</comment>
<feature type="non-terminal residue" evidence="9">
    <location>
        <position position="90"/>
    </location>
</feature>
<feature type="domain" description="EF-hand" evidence="8">
    <location>
        <begin position="19"/>
        <end position="54"/>
    </location>
</feature>
<feature type="binding site" evidence="6">
    <location>
        <position position="72"/>
    </location>
    <ligand>
        <name>Ca(2+)</name>
        <dbReference type="ChEBI" id="CHEBI:29108"/>
        <label>1</label>
    </ligand>
</feature>
<dbReference type="EMBL" id="WBMY01012588">
    <property type="protein sequence ID" value="NXB78535.1"/>
    <property type="molecule type" value="Genomic_DNA"/>
</dbReference>
<feature type="binding site" evidence="6">
    <location>
        <position position="34"/>
    </location>
    <ligand>
        <name>Ca(2+)</name>
        <dbReference type="ChEBI" id="CHEBI:29108"/>
        <label>1</label>
    </ligand>
</feature>
<dbReference type="PANTHER" id="PTHR11653:SF12">
    <property type="entry name" value="PARVALBUMIN"/>
    <property type="match status" value="1"/>
</dbReference>
<dbReference type="PRINTS" id="PR01697">
    <property type="entry name" value="PARVALBUMIN"/>
</dbReference>
<keyword evidence="2 6" id="KW-0479">Metal-binding</keyword>
<feature type="binding site" evidence="6">
    <location>
        <position position="36"/>
    </location>
    <ligand>
        <name>Ca(2+)</name>
        <dbReference type="ChEBI" id="CHEBI:29108"/>
        <label>1</label>
    </ligand>
</feature>
<feature type="binding site" evidence="6">
    <location>
        <position position="43"/>
    </location>
    <ligand>
        <name>Ca(2+)</name>
        <dbReference type="ChEBI" id="CHEBI:29108"/>
        <label>1</label>
    </ligand>
</feature>
<dbReference type="SUPFAM" id="SSF47473">
    <property type="entry name" value="EF-hand"/>
    <property type="match status" value="1"/>
</dbReference>
<accession>A0A851JN26</accession>
<keyword evidence="10" id="KW-1185">Reference proteome</keyword>
<dbReference type="AlphaFoldDB" id="A0A851JN26"/>
<protein>
    <recommendedName>
        <fullName evidence="7">Parvalbumin</fullName>
    </recommendedName>
</protein>
<dbReference type="GO" id="GO:0005737">
    <property type="term" value="C:cytoplasm"/>
    <property type="evidence" value="ECO:0007669"/>
    <property type="project" value="TreeGrafter"/>
</dbReference>
<dbReference type="GO" id="GO:0005509">
    <property type="term" value="F:calcium ion binding"/>
    <property type="evidence" value="ECO:0007669"/>
    <property type="project" value="UniProtKB-UniRule"/>
</dbReference>
<keyword evidence="4" id="KW-0514">Muscle protein</keyword>
<dbReference type="InterPro" id="IPR008080">
    <property type="entry name" value="Parvalbumin"/>
</dbReference>
<keyword evidence="3 6" id="KW-0106">Calcium</keyword>
<dbReference type="InterPro" id="IPR018247">
    <property type="entry name" value="EF_Hand_1_Ca_BS"/>
</dbReference>
<dbReference type="Proteomes" id="UP000660704">
    <property type="component" value="Unassembled WGS sequence"/>
</dbReference>
<evidence type="ECO:0000256" key="2">
    <source>
        <dbReference type="ARBA" id="ARBA00022723"/>
    </source>
</evidence>
<reference evidence="9" key="1">
    <citation type="submission" date="2019-09" db="EMBL/GenBank/DDBJ databases">
        <title>Bird 10,000 Genomes (B10K) Project - Family phase.</title>
        <authorList>
            <person name="Zhang G."/>
        </authorList>
    </citation>
    <scope>NUCLEOTIDE SEQUENCE</scope>
    <source>
        <strain evidence="9">B10K-DU-001-63</strain>
        <tissue evidence="9">Muscle</tissue>
    </source>
</reference>
<dbReference type="PANTHER" id="PTHR11653">
    <property type="entry name" value="PARVALBUMIN ALPHA"/>
    <property type="match status" value="1"/>
</dbReference>
<comment type="function">
    <text evidence="5 7">In muscle, parvalbumin is thought to be involved in relaxation after contraction. It binds two calcium ions.</text>
</comment>
<dbReference type="InterPro" id="IPR002048">
    <property type="entry name" value="EF_hand_dom"/>
</dbReference>
<proteinExistence type="inferred from homology"/>
<evidence type="ECO:0000256" key="3">
    <source>
        <dbReference type="ARBA" id="ARBA00022837"/>
    </source>
</evidence>
<feature type="non-terminal residue" evidence="9">
    <location>
        <position position="1"/>
    </location>
</feature>
<evidence type="ECO:0000256" key="5">
    <source>
        <dbReference type="ARBA" id="ARBA00025308"/>
    </source>
</evidence>
<evidence type="ECO:0000256" key="7">
    <source>
        <dbReference type="RuleBase" id="RU368048"/>
    </source>
</evidence>
<comment type="caution">
    <text evidence="9">The sequence shown here is derived from an EMBL/GenBank/DDBJ whole genome shotgun (WGS) entry which is preliminary data.</text>
</comment>
<evidence type="ECO:0000313" key="9">
    <source>
        <dbReference type="EMBL" id="NXB78535.1"/>
    </source>
</evidence>
<dbReference type="PROSITE" id="PS00018">
    <property type="entry name" value="EF_HAND_1"/>
    <property type="match status" value="1"/>
</dbReference>
<name>A0A851JN26_9PASS</name>
<evidence type="ECO:0000256" key="1">
    <source>
        <dbReference type="ARBA" id="ARBA00009753"/>
    </source>
</evidence>